<dbReference type="Gene3D" id="3.40.390.10">
    <property type="entry name" value="Collagenase (Catalytic Domain)"/>
    <property type="match status" value="1"/>
</dbReference>
<keyword evidence="1" id="KW-0378">Hydrolase</keyword>
<dbReference type="InterPro" id="IPR024653">
    <property type="entry name" value="Peptidase_M10/M27/M57"/>
</dbReference>
<organism evidence="1 2">
    <name type="scientific">Xanthocytophaga flava</name>
    <dbReference type="NCBI Taxonomy" id="3048013"/>
    <lineage>
        <taxon>Bacteria</taxon>
        <taxon>Pseudomonadati</taxon>
        <taxon>Bacteroidota</taxon>
        <taxon>Cytophagia</taxon>
        <taxon>Cytophagales</taxon>
        <taxon>Rhodocytophagaceae</taxon>
        <taxon>Xanthocytophaga</taxon>
    </lineage>
</organism>
<dbReference type="Proteomes" id="UP001241110">
    <property type="component" value="Unassembled WGS sequence"/>
</dbReference>
<name>A0AAE3QM77_9BACT</name>
<dbReference type="PROSITE" id="PS51257">
    <property type="entry name" value="PROKAR_LIPOPROTEIN"/>
    <property type="match status" value="1"/>
</dbReference>
<keyword evidence="1" id="KW-0645">Protease</keyword>
<dbReference type="GO" id="GO:0008237">
    <property type="term" value="F:metallopeptidase activity"/>
    <property type="evidence" value="ECO:0007669"/>
    <property type="project" value="UniProtKB-KW"/>
</dbReference>
<protein>
    <submittedName>
        <fullName evidence="1">M57 family metalloprotease</fullName>
    </submittedName>
</protein>
<evidence type="ECO:0000313" key="2">
    <source>
        <dbReference type="Proteomes" id="UP001241110"/>
    </source>
</evidence>
<dbReference type="SUPFAM" id="SSF55486">
    <property type="entry name" value="Metalloproteases ('zincins'), catalytic domain"/>
    <property type="match status" value="1"/>
</dbReference>
<accession>A0AAE3QM77</accession>
<dbReference type="AlphaFoldDB" id="A0AAE3QM77"/>
<dbReference type="InterPro" id="IPR024079">
    <property type="entry name" value="MetalloPept_cat_dom_sf"/>
</dbReference>
<dbReference type="EMBL" id="JASJOS010000001">
    <property type="protein sequence ID" value="MDJ1479198.1"/>
    <property type="molecule type" value="Genomic_DNA"/>
</dbReference>
<sequence length="248" mass="27282">MKNAFLAALFGAVLLISCAREEDNVKPSATSDDDLIGFISTSTGVEKSKIVYDATKKHFVLNGDVLVTRQDAEDRLKASKGGRTEHWRYNYLVSNTYVTNIKVYINPAVPSAWQTATRNALTQWNNINGTKLFFSEVTSSTSANIRVITGYEAASWVARAYLPTYNGRPGTPVEINTYYNSLPSGQKLFAMVHELGHTFGLLHTDQTSGIFITGTPTTDANSVMNSYVLNWNGFTTGDVSAVQILYPQ</sequence>
<evidence type="ECO:0000313" key="1">
    <source>
        <dbReference type="EMBL" id="MDJ1479198.1"/>
    </source>
</evidence>
<keyword evidence="1" id="KW-0482">Metalloprotease</keyword>
<dbReference type="RefSeq" id="WP_313975183.1">
    <property type="nucleotide sequence ID" value="NZ_JASJOS010000001.1"/>
</dbReference>
<dbReference type="Pfam" id="PF12388">
    <property type="entry name" value="Peptidase_M57"/>
    <property type="match status" value="1"/>
</dbReference>
<proteinExistence type="predicted"/>
<reference evidence="1" key="1">
    <citation type="submission" date="2023-05" db="EMBL/GenBank/DDBJ databases">
        <authorList>
            <person name="Zhang X."/>
        </authorList>
    </citation>
    <scope>NUCLEOTIDE SEQUENCE</scope>
    <source>
        <strain evidence="1">YF14B1</strain>
    </source>
</reference>
<comment type="caution">
    <text evidence="1">The sequence shown here is derived from an EMBL/GenBank/DDBJ whole genome shotgun (WGS) entry which is preliminary data.</text>
</comment>
<gene>
    <name evidence="1" type="ORF">QNI16_01805</name>
</gene>